<comment type="caution">
    <text evidence="3">The sequence shown here is derived from an EMBL/GenBank/DDBJ whole genome shotgun (WGS) entry which is preliminary data.</text>
</comment>
<gene>
    <name evidence="3" type="ORF">SFRA_029680</name>
</gene>
<dbReference type="PANTHER" id="PTHR43755">
    <property type="match status" value="1"/>
</dbReference>
<evidence type="ECO:0000313" key="3">
    <source>
        <dbReference type="EMBL" id="RKM91271.1"/>
    </source>
</evidence>
<dbReference type="Proteomes" id="UP000028058">
    <property type="component" value="Unassembled WGS sequence"/>
</dbReference>
<dbReference type="Gene3D" id="3.50.50.60">
    <property type="entry name" value="FAD/NAD(P)-binding domain"/>
    <property type="match status" value="2"/>
</dbReference>
<keyword evidence="4" id="KW-1185">Reference proteome</keyword>
<name>A0A3R7IL85_9ACTN</name>
<evidence type="ECO:0000313" key="4">
    <source>
        <dbReference type="Proteomes" id="UP000028058"/>
    </source>
</evidence>
<sequence length="432" mass="46729">MNRRIVILGSGTAGTLTANRLRRLYDRSEYEIVVVDQNDEHVYQPGLLFVPFGLAEPHALVRPRGRQLLDGVEYRRAEIDQVDLEADRVRFTGGDSLGYDVLVVATGAVLLPEETEGLTGPAWGKQVHTFYDLPGATALHRALEEFEGGRLVVNVADLPLKCPVAPLEFSFLADWYFQRRGIRDKVQLTYVTPLDSAFTKPVAAQALGGLLKEKGVELVTEFTLGSVEMDEVGTGPGGGGRLVSYDGTEVPFDLAVVVPLHGGAPYVGRSEGLGDELNFVRVDQRTLQSKARPNVFALGDAAGLPASKAGSVAHFEGEVLVHNIGRHLAGEPLDGSFDGHTNCFIETGFHKALLIDFNYETEPLPGHYPAAVGLPLLKESRANHLGKLAFEWLYWHSLLPGRDLPGIGSAMPEHGKSRPGPVKPADTAHPAA</sequence>
<dbReference type="OrthoDB" id="9802771at2"/>
<organism evidence="3 4">
    <name type="scientific">Streptomyces xinghaiensis</name>
    <dbReference type="NCBI Taxonomy" id="1038928"/>
    <lineage>
        <taxon>Bacteria</taxon>
        <taxon>Bacillati</taxon>
        <taxon>Actinomycetota</taxon>
        <taxon>Actinomycetes</taxon>
        <taxon>Kitasatosporales</taxon>
        <taxon>Streptomycetaceae</taxon>
        <taxon>Streptomyces</taxon>
    </lineage>
</organism>
<dbReference type="AlphaFoldDB" id="A0A3R7IL85"/>
<dbReference type="SUPFAM" id="SSF51905">
    <property type="entry name" value="FAD/NAD(P)-binding domain"/>
    <property type="match status" value="2"/>
</dbReference>
<dbReference type="PANTHER" id="PTHR43755:SF1">
    <property type="entry name" value="FAD-DEPENDENT PYRIDINE NUCLEOTIDE-DISULPHIDE OXIDOREDUCTASE"/>
    <property type="match status" value="1"/>
</dbReference>
<dbReference type="InterPro" id="IPR023753">
    <property type="entry name" value="FAD/NAD-binding_dom"/>
</dbReference>
<proteinExistence type="predicted"/>
<feature type="region of interest" description="Disordered" evidence="1">
    <location>
        <begin position="409"/>
        <end position="432"/>
    </location>
</feature>
<reference evidence="3 4" key="1">
    <citation type="journal article" date="2014" name="Genome Announc.">
        <title>Draft Genome Sequence of Streptomyces fradiae ATCC 19609, a Strain Highly Sensitive to Antibiotics.</title>
        <authorList>
            <person name="Bekker O.B."/>
            <person name="Klimina K.M."/>
            <person name="Vatlin A.A."/>
            <person name="Zakharevich N.V."/>
            <person name="Kasianov A.S."/>
            <person name="Danilenko V.N."/>
        </authorList>
    </citation>
    <scope>NUCLEOTIDE SEQUENCE [LARGE SCALE GENOMIC DNA]</scope>
    <source>
        <strain evidence="3 4">ATCC 19609</strain>
    </source>
</reference>
<dbReference type="InterPro" id="IPR036188">
    <property type="entry name" value="FAD/NAD-bd_sf"/>
</dbReference>
<dbReference type="Pfam" id="PF07992">
    <property type="entry name" value="Pyr_redox_2"/>
    <property type="match status" value="1"/>
</dbReference>
<protein>
    <submittedName>
        <fullName evidence="3">NAD(P)/FAD-dependent oxidoreductase</fullName>
    </submittedName>
</protein>
<dbReference type="RefSeq" id="WP_043470992.1">
    <property type="nucleotide sequence ID" value="NZ_CP134822.1"/>
</dbReference>
<feature type="domain" description="FAD/NAD(P)-binding" evidence="2">
    <location>
        <begin position="4"/>
        <end position="124"/>
    </location>
</feature>
<dbReference type="EMBL" id="JNAD02000018">
    <property type="protein sequence ID" value="RKM91271.1"/>
    <property type="molecule type" value="Genomic_DNA"/>
</dbReference>
<dbReference type="GO" id="GO:0016491">
    <property type="term" value="F:oxidoreductase activity"/>
    <property type="evidence" value="ECO:0007669"/>
    <property type="project" value="InterPro"/>
</dbReference>
<evidence type="ECO:0000256" key="1">
    <source>
        <dbReference type="SAM" id="MobiDB-lite"/>
    </source>
</evidence>
<accession>A0A3R7IL85</accession>
<dbReference type="InterPro" id="IPR052541">
    <property type="entry name" value="SQRD"/>
</dbReference>
<evidence type="ECO:0000259" key="2">
    <source>
        <dbReference type="Pfam" id="PF07992"/>
    </source>
</evidence>